<accession>A0AAW0CYT7</accession>
<evidence type="ECO:0000313" key="1">
    <source>
        <dbReference type="EMBL" id="KAK7045083.1"/>
    </source>
</evidence>
<name>A0AAW0CYT7_9AGAR</name>
<evidence type="ECO:0008006" key="3">
    <source>
        <dbReference type="Google" id="ProtNLM"/>
    </source>
</evidence>
<dbReference type="SUPFAM" id="SSF52047">
    <property type="entry name" value="RNI-like"/>
    <property type="match status" value="1"/>
</dbReference>
<dbReference type="InterPro" id="IPR032675">
    <property type="entry name" value="LRR_dom_sf"/>
</dbReference>
<dbReference type="EMBL" id="JAWWNJ010000011">
    <property type="protein sequence ID" value="KAK7045083.1"/>
    <property type="molecule type" value="Genomic_DNA"/>
</dbReference>
<proteinExistence type="predicted"/>
<dbReference type="Gene3D" id="3.80.10.10">
    <property type="entry name" value="Ribonuclease Inhibitor"/>
    <property type="match status" value="1"/>
</dbReference>
<gene>
    <name evidence="1" type="ORF">R3P38DRAFT_2882508</name>
</gene>
<sequence length="394" mass="44646">MLSTLPPELWYHIITDFIPNELHDWESEVIIDRSYIRDLKTCSLVARAWLFPAQSALFHRIVVDFSYRGDPDLLAHASQLAEFLKQSPHLAVHVCSLFATLSIDIFRLLSTMTLQNLRYIHIGGAEVDLRAEGLLPLVERVLGWESLRHLRLSDMEFSIDIFAAILRSNLRLKGLHISRCAIGHFGSKLPTLPSVSHCPKITHLSVARSPTIPEFLVYPGLPADLSGLQYVNVVGCATRELRKFLDPRRAIVHWLTFELDDVVHDEEDRLLMGTEEFCPLEPMRFSAAKRLTIYVWSANTIAASLPIFSGIHRENVIEDIIYVVSAYATSGSRWDRTVEAAAVFEAAVLTLPLPKLARVEIRFSATLDVKAQSALYREAFPLLNIRELLFMTTY</sequence>
<dbReference type="AlphaFoldDB" id="A0AAW0CYT7"/>
<evidence type="ECO:0000313" key="2">
    <source>
        <dbReference type="Proteomes" id="UP001362999"/>
    </source>
</evidence>
<dbReference type="Proteomes" id="UP001362999">
    <property type="component" value="Unassembled WGS sequence"/>
</dbReference>
<reference evidence="1 2" key="1">
    <citation type="journal article" date="2024" name="J Genomics">
        <title>Draft genome sequencing and assembly of Favolaschia claudopus CIRM-BRFM 2984 isolated from oak limbs.</title>
        <authorList>
            <person name="Navarro D."/>
            <person name="Drula E."/>
            <person name="Chaduli D."/>
            <person name="Cazenave R."/>
            <person name="Ahrendt S."/>
            <person name="Wang J."/>
            <person name="Lipzen A."/>
            <person name="Daum C."/>
            <person name="Barry K."/>
            <person name="Grigoriev I.V."/>
            <person name="Favel A."/>
            <person name="Rosso M.N."/>
            <person name="Martin F."/>
        </authorList>
    </citation>
    <scope>NUCLEOTIDE SEQUENCE [LARGE SCALE GENOMIC DNA]</scope>
    <source>
        <strain evidence="1 2">CIRM-BRFM 2984</strain>
    </source>
</reference>
<protein>
    <recommendedName>
        <fullName evidence="3">F-box domain-containing protein</fullName>
    </recommendedName>
</protein>
<organism evidence="1 2">
    <name type="scientific">Favolaschia claudopus</name>
    <dbReference type="NCBI Taxonomy" id="2862362"/>
    <lineage>
        <taxon>Eukaryota</taxon>
        <taxon>Fungi</taxon>
        <taxon>Dikarya</taxon>
        <taxon>Basidiomycota</taxon>
        <taxon>Agaricomycotina</taxon>
        <taxon>Agaricomycetes</taxon>
        <taxon>Agaricomycetidae</taxon>
        <taxon>Agaricales</taxon>
        <taxon>Marasmiineae</taxon>
        <taxon>Mycenaceae</taxon>
        <taxon>Favolaschia</taxon>
    </lineage>
</organism>
<comment type="caution">
    <text evidence="1">The sequence shown here is derived from an EMBL/GenBank/DDBJ whole genome shotgun (WGS) entry which is preliminary data.</text>
</comment>
<keyword evidence="2" id="KW-1185">Reference proteome</keyword>